<proteinExistence type="predicted"/>
<accession>A0A212QQP6</accession>
<feature type="compositionally biased region" description="Polar residues" evidence="1">
    <location>
        <begin position="161"/>
        <end position="171"/>
    </location>
</feature>
<dbReference type="EMBL" id="FYEK01000018">
    <property type="protein sequence ID" value="SNB61792.1"/>
    <property type="molecule type" value="Genomic_DNA"/>
</dbReference>
<name>A0A212QQP6_9CHLR</name>
<dbReference type="AlphaFoldDB" id="A0A212QQP6"/>
<feature type="compositionally biased region" description="Basic and acidic residues" evidence="1">
    <location>
        <begin position="9"/>
        <end position="18"/>
    </location>
</feature>
<feature type="region of interest" description="Disordered" evidence="1">
    <location>
        <begin position="64"/>
        <end position="172"/>
    </location>
</feature>
<feature type="region of interest" description="Disordered" evidence="1">
    <location>
        <begin position="1"/>
        <end position="48"/>
    </location>
</feature>
<dbReference type="Proteomes" id="UP000197025">
    <property type="component" value="Unassembled WGS sequence"/>
</dbReference>
<feature type="region of interest" description="Disordered" evidence="1">
    <location>
        <begin position="216"/>
        <end position="255"/>
    </location>
</feature>
<protein>
    <submittedName>
        <fullName evidence="2">Uncharacterized protein</fullName>
    </submittedName>
</protein>
<keyword evidence="3" id="KW-1185">Reference proteome</keyword>
<feature type="compositionally biased region" description="Polar residues" evidence="1">
    <location>
        <begin position="129"/>
        <end position="140"/>
    </location>
</feature>
<dbReference type="InParanoid" id="A0A212QQP6"/>
<organism evidence="2 3">
    <name type="scientific">Thermoflexus hugenholtzii JAD2</name>
    <dbReference type="NCBI Taxonomy" id="877466"/>
    <lineage>
        <taxon>Bacteria</taxon>
        <taxon>Bacillati</taxon>
        <taxon>Chloroflexota</taxon>
        <taxon>Thermoflexia</taxon>
        <taxon>Thermoflexales</taxon>
        <taxon>Thermoflexaceae</taxon>
        <taxon>Thermoflexus</taxon>
    </lineage>
</organism>
<evidence type="ECO:0000256" key="1">
    <source>
        <dbReference type="SAM" id="MobiDB-lite"/>
    </source>
</evidence>
<evidence type="ECO:0000313" key="2">
    <source>
        <dbReference type="EMBL" id="SNB61792.1"/>
    </source>
</evidence>
<evidence type="ECO:0000313" key="3">
    <source>
        <dbReference type="Proteomes" id="UP000197025"/>
    </source>
</evidence>
<sequence length="255" mass="27207">MHPSLYLDRLGDRSERHLGSHPNPGRMGGDPFPSGPRPSGLALRARGSSHCFRARSRWTAASPLRPGLAPLAGSGRRASPQGPGGPLGSLPCWREPLSPPPRRASGGTKPNGLTLLGLCHRDLGGLSQRPPTGTPSSGLATPSHHRRSARCQKSEHPHVKNMNTPSWTQPPKLSMIGLRKLLPKPAIRRKQYMNNRKRGMLRWLLLGALGSLALTQAQTSDPPSPSKPVAHAPVAHARSRPKSPSQAPPSGEGPP</sequence>
<reference evidence="3" key="1">
    <citation type="submission" date="2017-06" db="EMBL/GenBank/DDBJ databases">
        <authorList>
            <person name="Varghese N."/>
            <person name="Submissions S."/>
        </authorList>
    </citation>
    <scope>NUCLEOTIDE SEQUENCE [LARGE SCALE GENOMIC DNA]</scope>
    <source>
        <strain evidence="3">JAD2</strain>
    </source>
</reference>
<gene>
    <name evidence="2" type="ORF">SAMN02746019_00004280</name>
</gene>